<dbReference type="InParanoid" id="A0A0N0RFL0"/>
<dbReference type="FunCoup" id="A0A0N0RFL0">
    <property type="interactions" value="386"/>
</dbReference>
<evidence type="ECO:0000256" key="1">
    <source>
        <dbReference type="ARBA" id="ARBA00002121"/>
    </source>
</evidence>
<evidence type="ECO:0000256" key="2">
    <source>
        <dbReference type="ARBA" id="ARBA00004726"/>
    </source>
</evidence>
<comment type="similarity">
    <text evidence="15">Belongs to the ribF family.</text>
</comment>
<dbReference type="InterPro" id="IPR023468">
    <property type="entry name" value="Riboflavin_kinase"/>
</dbReference>
<evidence type="ECO:0000313" key="20">
    <source>
        <dbReference type="Proteomes" id="UP000050502"/>
    </source>
</evidence>
<keyword evidence="8 15" id="KW-0547">Nucleotide-binding</keyword>
<dbReference type="InterPro" id="IPR014729">
    <property type="entry name" value="Rossmann-like_a/b/a_fold"/>
</dbReference>
<evidence type="ECO:0000259" key="16">
    <source>
        <dbReference type="SMART" id="SM00904"/>
    </source>
</evidence>
<accession>A0A0N0RFL0</accession>
<dbReference type="InterPro" id="IPR002606">
    <property type="entry name" value="Riboflavin_kinase_bac"/>
</dbReference>
<reference evidence="19" key="3">
    <citation type="submission" date="2015-08" db="EMBL/GenBank/DDBJ databases">
        <title>Draft Genome Sequence of a Heterotrophic Facultative Anaerobic Bacterium Ardenticatena maritima Strain 110S.</title>
        <authorList>
            <person name="Kawaichi S."/>
            <person name="Yoshida T."/>
            <person name="Sako Y."/>
            <person name="Nakamura R."/>
        </authorList>
    </citation>
    <scope>NUCLEOTIDE SEQUENCE [LARGE SCALE GENOMIC DNA]</scope>
    <source>
        <strain evidence="19">110S</strain>
    </source>
</reference>
<dbReference type="NCBIfam" id="NF004160">
    <property type="entry name" value="PRK05627.1-3"/>
    <property type="match status" value="1"/>
</dbReference>
<evidence type="ECO:0000313" key="17">
    <source>
        <dbReference type="EMBL" id="GAP63284.1"/>
    </source>
</evidence>
<dbReference type="STRING" id="872965.SE16_07250"/>
<name>A0A0N0RFL0_9CHLR</name>
<dbReference type="EC" id="2.7.1.26" evidence="15"/>
<dbReference type="SMART" id="SM00904">
    <property type="entry name" value="Flavokinase"/>
    <property type="match status" value="1"/>
</dbReference>
<reference evidence="18 20" key="2">
    <citation type="submission" date="2015-07" db="EMBL/GenBank/DDBJ databases">
        <title>Whole genome sequence of Ardenticatena maritima DSM 23922.</title>
        <authorList>
            <person name="Hemp J."/>
            <person name="Ward L.M."/>
            <person name="Pace L.A."/>
            <person name="Fischer W.W."/>
        </authorList>
    </citation>
    <scope>NUCLEOTIDE SEQUENCE [LARGE SCALE GENOMIC DNA]</scope>
    <source>
        <strain evidence="18 20">110S</strain>
    </source>
</reference>
<sequence>MNILRDDFSSFHGETVLTIGKFDGLHVGHQALIRTVREEAAALGVHAALLTFDPHPLAVLRPEAAPPLITPLPEKTRLLALYGLDIMAILTFTHELAQTRALDFLARIEAGLRPRVFVVGPDFAFGYRREGTLDLLRAWASERGKRVIVVPPVVVNGERVSGSLVRKKLLNGDVGEAVALLGRAYAITGVVRHGNQRGGRIGIPTANLAPPEGQVVPANGVYVTQVFWNGEAHPAVTNIGVRPTVDGHTRFIETHILDWEGDLYGQCIRVEFLERLRDERKFPSLEELIAQIHADIEAARRWFATHTPPTPTLSPYCENE</sequence>
<dbReference type="EC" id="2.7.7.2" evidence="15"/>
<evidence type="ECO:0000256" key="10">
    <source>
        <dbReference type="ARBA" id="ARBA00022827"/>
    </source>
</evidence>
<dbReference type="GO" id="GO:0009231">
    <property type="term" value="P:riboflavin biosynthetic process"/>
    <property type="evidence" value="ECO:0007669"/>
    <property type="project" value="InterPro"/>
</dbReference>
<dbReference type="InterPro" id="IPR015865">
    <property type="entry name" value="Riboflavin_kinase_bac/euk"/>
</dbReference>
<dbReference type="InterPro" id="IPR015864">
    <property type="entry name" value="FAD_synthase"/>
</dbReference>
<dbReference type="PATRIC" id="fig|872965.6.peg.1491"/>
<evidence type="ECO:0000256" key="14">
    <source>
        <dbReference type="ARBA" id="ARBA00049494"/>
    </source>
</evidence>
<comment type="pathway">
    <text evidence="2 15">Cofactor biosynthesis; FAD biosynthesis; FAD from FMN: step 1/1.</text>
</comment>
<dbReference type="FunFam" id="3.40.50.620:FF:000021">
    <property type="entry name" value="Riboflavin biosynthesis protein"/>
    <property type="match status" value="1"/>
</dbReference>
<dbReference type="PIRSF" id="PIRSF004491">
    <property type="entry name" value="FAD_Synth"/>
    <property type="match status" value="1"/>
</dbReference>
<comment type="function">
    <text evidence="1">Catalyzes the phosphorylation of riboflavin to FMN followed by the adenylation of FMN to FAD.</text>
</comment>
<dbReference type="CDD" id="cd02064">
    <property type="entry name" value="FAD_synthetase_N"/>
    <property type="match status" value="1"/>
</dbReference>
<dbReference type="UniPathway" id="UPA00277">
    <property type="reaction ID" value="UER00407"/>
</dbReference>
<dbReference type="EMBL" id="LGKN01000004">
    <property type="protein sequence ID" value="KPL88558.1"/>
    <property type="molecule type" value="Genomic_DNA"/>
</dbReference>
<dbReference type="Gene3D" id="3.40.50.620">
    <property type="entry name" value="HUPs"/>
    <property type="match status" value="1"/>
</dbReference>
<dbReference type="RefSeq" id="WP_054493142.1">
    <property type="nucleotide sequence ID" value="NZ_BBZA01000134.1"/>
</dbReference>
<dbReference type="OrthoDB" id="9803667at2"/>
<dbReference type="GO" id="GO:0006747">
    <property type="term" value="P:FAD biosynthetic process"/>
    <property type="evidence" value="ECO:0007669"/>
    <property type="project" value="UniProtKB-UniRule"/>
</dbReference>
<dbReference type="FunFam" id="2.40.30.30:FF:000003">
    <property type="entry name" value="Riboflavin biosynthesis protein"/>
    <property type="match status" value="1"/>
</dbReference>
<dbReference type="GO" id="GO:0003919">
    <property type="term" value="F:FMN adenylyltransferase activity"/>
    <property type="evidence" value="ECO:0007669"/>
    <property type="project" value="UniProtKB-UniRule"/>
</dbReference>
<protein>
    <recommendedName>
        <fullName evidence="15">Riboflavin biosynthesis protein</fullName>
    </recommendedName>
    <domain>
        <recommendedName>
            <fullName evidence="15">Riboflavin kinase</fullName>
            <ecNumber evidence="15">2.7.1.26</ecNumber>
        </recommendedName>
        <alternativeName>
            <fullName evidence="15">Flavokinase</fullName>
        </alternativeName>
    </domain>
    <domain>
        <recommendedName>
            <fullName evidence="15">FMN adenylyltransferase</fullName>
            <ecNumber evidence="15">2.7.7.2</ecNumber>
        </recommendedName>
        <alternativeName>
            <fullName evidence="15">FAD pyrophosphorylase</fullName>
        </alternativeName>
        <alternativeName>
            <fullName evidence="15">FAD synthase</fullName>
        </alternativeName>
    </domain>
</protein>
<evidence type="ECO:0000256" key="3">
    <source>
        <dbReference type="ARBA" id="ARBA00005201"/>
    </source>
</evidence>
<dbReference type="Proteomes" id="UP000037784">
    <property type="component" value="Unassembled WGS sequence"/>
</dbReference>
<keyword evidence="10 15" id="KW-0274">FAD</keyword>
<keyword evidence="19" id="KW-1185">Reference proteome</keyword>
<comment type="catalytic activity">
    <reaction evidence="14 15">
        <text>FMN + ATP + H(+) = FAD + diphosphate</text>
        <dbReference type="Rhea" id="RHEA:17237"/>
        <dbReference type="ChEBI" id="CHEBI:15378"/>
        <dbReference type="ChEBI" id="CHEBI:30616"/>
        <dbReference type="ChEBI" id="CHEBI:33019"/>
        <dbReference type="ChEBI" id="CHEBI:57692"/>
        <dbReference type="ChEBI" id="CHEBI:58210"/>
        <dbReference type="EC" id="2.7.7.2"/>
    </reaction>
</comment>
<evidence type="ECO:0000256" key="7">
    <source>
        <dbReference type="ARBA" id="ARBA00022695"/>
    </source>
</evidence>
<dbReference type="PANTHER" id="PTHR22749:SF6">
    <property type="entry name" value="RIBOFLAVIN KINASE"/>
    <property type="match status" value="1"/>
</dbReference>
<evidence type="ECO:0000256" key="8">
    <source>
        <dbReference type="ARBA" id="ARBA00022741"/>
    </source>
</evidence>
<dbReference type="PANTHER" id="PTHR22749">
    <property type="entry name" value="RIBOFLAVIN KINASE/FMN ADENYLYLTRANSFERASE"/>
    <property type="match status" value="1"/>
</dbReference>
<feature type="domain" description="Riboflavin kinase" evidence="16">
    <location>
        <begin position="180"/>
        <end position="304"/>
    </location>
</feature>
<evidence type="ECO:0000256" key="6">
    <source>
        <dbReference type="ARBA" id="ARBA00022679"/>
    </source>
</evidence>
<evidence type="ECO:0000256" key="12">
    <source>
        <dbReference type="ARBA" id="ARBA00023268"/>
    </source>
</evidence>
<dbReference type="GO" id="GO:0009398">
    <property type="term" value="P:FMN biosynthetic process"/>
    <property type="evidence" value="ECO:0007669"/>
    <property type="project" value="UniProtKB-UniRule"/>
</dbReference>
<organism evidence="17 19">
    <name type="scientific">Ardenticatena maritima</name>
    <dbReference type="NCBI Taxonomy" id="872965"/>
    <lineage>
        <taxon>Bacteria</taxon>
        <taxon>Bacillati</taxon>
        <taxon>Chloroflexota</taxon>
        <taxon>Ardenticatenia</taxon>
        <taxon>Ardenticatenales</taxon>
        <taxon>Ardenticatenaceae</taxon>
        <taxon>Ardenticatena</taxon>
    </lineage>
</organism>
<dbReference type="Gene3D" id="2.40.30.30">
    <property type="entry name" value="Riboflavin kinase-like"/>
    <property type="match status" value="1"/>
</dbReference>
<dbReference type="Pfam" id="PF06574">
    <property type="entry name" value="FAD_syn"/>
    <property type="match status" value="1"/>
</dbReference>
<evidence type="ECO:0000256" key="11">
    <source>
        <dbReference type="ARBA" id="ARBA00022840"/>
    </source>
</evidence>
<dbReference type="Proteomes" id="UP000050502">
    <property type="component" value="Unassembled WGS sequence"/>
</dbReference>
<keyword evidence="5 15" id="KW-0288">FMN</keyword>
<dbReference type="GO" id="GO:0005524">
    <property type="term" value="F:ATP binding"/>
    <property type="evidence" value="ECO:0007669"/>
    <property type="project" value="UniProtKB-UniRule"/>
</dbReference>
<keyword evidence="11 15" id="KW-0067">ATP-binding</keyword>
<keyword evidence="12" id="KW-0511">Multifunctional enzyme</keyword>
<comment type="catalytic activity">
    <reaction evidence="13 15">
        <text>riboflavin + ATP = FMN + ADP + H(+)</text>
        <dbReference type="Rhea" id="RHEA:14357"/>
        <dbReference type="ChEBI" id="CHEBI:15378"/>
        <dbReference type="ChEBI" id="CHEBI:30616"/>
        <dbReference type="ChEBI" id="CHEBI:57986"/>
        <dbReference type="ChEBI" id="CHEBI:58210"/>
        <dbReference type="ChEBI" id="CHEBI:456216"/>
        <dbReference type="EC" id="2.7.1.26"/>
    </reaction>
</comment>
<dbReference type="SUPFAM" id="SSF82114">
    <property type="entry name" value="Riboflavin kinase-like"/>
    <property type="match status" value="1"/>
</dbReference>
<comment type="caution">
    <text evidence="17">The sequence shown here is derived from an EMBL/GenBank/DDBJ whole genome shotgun (WGS) entry which is preliminary data.</text>
</comment>
<dbReference type="Pfam" id="PF01687">
    <property type="entry name" value="Flavokinase"/>
    <property type="match status" value="1"/>
</dbReference>
<keyword evidence="9 15" id="KW-0418">Kinase</keyword>
<evidence type="ECO:0000256" key="4">
    <source>
        <dbReference type="ARBA" id="ARBA00022630"/>
    </source>
</evidence>
<evidence type="ECO:0000256" key="5">
    <source>
        <dbReference type="ARBA" id="ARBA00022643"/>
    </source>
</evidence>
<gene>
    <name evidence="17" type="primary">ribF</name>
    <name evidence="17" type="ORF">ARMA_1707</name>
    <name evidence="18" type="ORF">SE16_07250</name>
</gene>
<dbReference type="SUPFAM" id="SSF52374">
    <property type="entry name" value="Nucleotidylyl transferase"/>
    <property type="match status" value="1"/>
</dbReference>
<evidence type="ECO:0000256" key="9">
    <source>
        <dbReference type="ARBA" id="ARBA00022777"/>
    </source>
</evidence>
<evidence type="ECO:0000313" key="19">
    <source>
        <dbReference type="Proteomes" id="UP000037784"/>
    </source>
</evidence>
<dbReference type="NCBIfam" id="TIGR00083">
    <property type="entry name" value="ribF"/>
    <property type="match status" value="1"/>
</dbReference>
<comment type="pathway">
    <text evidence="3 15">Cofactor biosynthesis; FMN biosynthesis; FMN from riboflavin (ATP route): step 1/1.</text>
</comment>
<evidence type="ECO:0000256" key="15">
    <source>
        <dbReference type="PIRNR" id="PIRNR004491"/>
    </source>
</evidence>
<keyword evidence="7 15" id="KW-0548">Nucleotidyltransferase</keyword>
<proteinExistence type="inferred from homology"/>
<dbReference type="EMBL" id="BBZA01000134">
    <property type="protein sequence ID" value="GAP63284.1"/>
    <property type="molecule type" value="Genomic_DNA"/>
</dbReference>
<keyword evidence="6 15" id="KW-0808">Transferase</keyword>
<dbReference type="NCBIfam" id="NF004162">
    <property type="entry name" value="PRK05627.1-5"/>
    <property type="match status" value="1"/>
</dbReference>
<dbReference type="AlphaFoldDB" id="A0A0N0RFL0"/>
<evidence type="ECO:0000256" key="13">
    <source>
        <dbReference type="ARBA" id="ARBA00047880"/>
    </source>
</evidence>
<evidence type="ECO:0000313" key="18">
    <source>
        <dbReference type="EMBL" id="KPL88558.1"/>
    </source>
</evidence>
<dbReference type="GO" id="GO:0008531">
    <property type="term" value="F:riboflavin kinase activity"/>
    <property type="evidence" value="ECO:0007669"/>
    <property type="project" value="UniProtKB-UniRule"/>
</dbReference>
<dbReference type="UniPathway" id="UPA00276">
    <property type="reaction ID" value="UER00406"/>
</dbReference>
<reference evidence="17 19" key="1">
    <citation type="journal article" date="2015" name="Genome Announc.">
        <title>Draft Genome Sequence of a Heterotrophic Facultative Anaerobic Thermophilic Bacterium, Ardenticatena maritima Strain 110ST.</title>
        <authorList>
            <person name="Kawaichi S."/>
            <person name="Yoshida T."/>
            <person name="Sako Y."/>
            <person name="Nakamura R."/>
        </authorList>
    </citation>
    <scope>NUCLEOTIDE SEQUENCE [LARGE SCALE GENOMIC DNA]</scope>
    <source>
        <strain evidence="17 19">110S</strain>
    </source>
</reference>
<keyword evidence="4 15" id="KW-0285">Flavoprotein</keyword>
<dbReference type="InterPro" id="IPR023465">
    <property type="entry name" value="Riboflavin_kinase_dom_sf"/>
</dbReference>